<organism evidence="3 4">
    <name type="scientific">Gluconacetobacter asukensis</name>
    <dbReference type="NCBI Taxonomy" id="1017181"/>
    <lineage>
        <taxon>Bacteria</taxon>
        <taxon>Pseudomonadati</taxon>
        <taxon>Pseudomonadota</taxon>
        <taxon>Alphaproteobacteria</taxon>
        <taxon>Acetobacterales</taxon>
        <taxon>Acetobacteraceae</taxon>
        <taxon>Gluconacetobacter</taxon>
    </lineage>
</organism>
<dbReference type="InterPro" id="IPR010987">
    <property type="entry name" value="Glutathione-S-Trfase_C-like"/>
</dbReference>
<dbReference type="InterPro" id="IPR036249">
    <property type="entry name" value="Thioredoxin-like_sf"/>
</dbReference>
<dbReference type="EMBL" id="JABEQE010000026">
    <property type="protein sequence ID" value="MBB2174053.1"/>
    <property type="molecule type" value="Genomic_DNA"/>
</dbReference>
<evidence type="ECO:0000313" key="3">
    <source>
        <dbReference type="EMBL" id="MBB2174053.1"/>
    </source>
</evidence>
<dbReference type="InterPro" id="IPR036282">
    <property type="entry name" value="Glutathione-S-Trfase_C_sf"/>
</dbReference>
<gene>
    <name evidence="3" type="ORF">HLH35_18370</name>
</gene>
<dbReference type="SFLD" id="SFLDG01150">
    <property type="entry name" value="Main.1:_Beta-like"/>
    <property type="match status" value="1"/>
</dbReference>
<keyword evidence="3" id="KW-0808">Transferase</keyword>
<feature type="domain" description="GST N-terminal" evidence="1">
    <location>
        <begin position="1"/>
        <end position="81"/>
    </location>
</feature>
<dbReference type="PANTHER" id="PTHR44051">
    <property type="entry name" value="GLUTATHIONE S-TRANSFERASE-RELATED"/>
    <property type="match status" value="1"/>
</dbReference>
<reference evidence="3 4" key="1">
    <citation type="submission" date="2020-04" db="EMBL/GenBank/DDBJ databases">
        <title>Description of novel Gluconacetobacter.</title>
        <authorList>
            <person name="Sombolestani A."/>
        </authorList>
    </citation>
    <scope>NUCLEOTIDE SEQUENCE [LARGE SCALE GENOMIC DNA]</scope>
    <source>
        <strain evidence="3 4">LMG 27724</strain>
    </source>
</reference>
<dbReference type="SUPFAM" id="SSF52833">
    <property type="entry name" value="Thioredoxin-like"/>
    <property type="match status" value="1"/>
</dbReference>
<name>A0A7W4J422_9PROT</name>
<dbReference type="SUPFAM" id="SSF47616">
    <property type="entry name" value="GST C-terminal domain-like"/>
    <property type="match status" value="1"/>
</dbReference>
<dbReference type="InterPro" id="IPR040079">
    <property type="entry name" value="Glutathione_S-Trfase"/>
</dbReference>
<proteinExistence type="predicted"/>
<dbReference type="PROSITE" id="PS50404">
    <property type="entry name" value="GST_NTER"/>
    <property type="match status" value="1"/>
</dbReference>
<feature type="domain" description="GST C-terminal" evidence="2">
    <location>
        <begin position="87"/>
        <end position="211"/>
    </location>
</feature>
<protein>
    <submittedName>
        <fullName evidence="3">Glutathione S-transferase family protein</fullName>
    </submittedName>
</protein>
<accession>A0A7W4J422</accession>
<sequence length="211" mass="23628">MSYVLYYSPGAASMAVHWTLIEIGAPFEARLVDLDVGSNRDPEYLRLNPDGRVPTLIVDGHPIRESTALLMLLAERHPAAGLAPALGTPERAKWFELMIYLANTLLPAMRDLFYATKDGNPEGADAVKALATRRIEGAWSKLDLSLLGEEAYLVGKQRTTADFLAIMLMRWSRNMESPATNWPNIQRYIARNSTLPSFIELNKRENLTAWP</sequence>
<comment type="caution">
    <text evidence="3">The sequence shown here is derived from an EMBL/GenBank/DDBJ whole genome shotgun (WGS) entry which is preliminary data.</text>
</comment>
<dbReference type="SFLD" id="SFLDG00358">
    <property type="entry name" value="Main_(cytGST)"/>
    <property type="match status" value="1"/>
</dbReference>
<dbReference type="GO" id="GO:0016740">
    <property type="term" value="F:transferase activity"/>
    <property type="evidence" value="ECO:0007669"/>
    <property type="project" value="UniProtKB-KW"/>
</dbReference>
<dbReference type="Proteomes" id="UP000577891">
    <property type="component" value="Unassembled WGS sequence"/>
</dbReference>
<evidence type="ECO:0000259" key="2">
    <source>
        <dbReference type="PROSITE" id="PS50405"/>
    </source>
</evidence>
<evidence type="ECO:0000259" key="1">
    <source>
        <dbReference type="PROSITE" id="PS50404"/>
    </source>
</evidence>
<dbReference type="CDD" id="cd03188">
    <property type="entry name" value="GST_C_Beta"/>
    <property type="match status" value="1"/>
</dbReference>
<evidence type="ECO:0000313" key="4">
    <source>
        <dbReference type="Proteomes" id="UP000577891"/>
    </source>
</evidence>
<dbReference type="CDD" id="cd03057">
    <property type="entry name" value="GST_N_Beta"/>
    <property type="match status" value="1"/>
</dbReference>
<dbReference type="Gene3D" id="1.20.1050.10">
    <property type="match status" value="1"/>
</dbReference>
<dbReference type="RefSeq" id="WP_182980523.1">
    <property type="nucleotide sequence ID" value="NZ_BAABGB010000015.1"/>
</dbReference>
<dbReference type="Gene3D" id="3.40.30.10">
    <property type="entry name" value="Glutaredoxin"/>
    <property type="match status" value="1"/>
</dbReference>
<dbReference type="Pfam" id="PF02798">
    <property type="entry name" value="GST_N"/>
    <property type="match status" value="1"/>
</dbReference>
<dbReference type="AlphaFoldDB" id="A0A7W4J422"/>
<dbReference type="SFLD" id="SFLDS00019">
    <property type="entry name" value="Glutathione_Transferase_(cytos"/>
    <property type="match status" value="1"/>
</dbReference>
<dbReference type="PROSITE" id="PS50405">
    <property type="entry name" value="GST_CTER"/>
    <property type="match status" value="1"/>
</dbReference>
<dbReference type="InterPro" id="IPR004045">
    <property type="entry name" value="Glutathione_S-Trfase_N"/>
</dbReference>
<keyword evidence="4" id="KW-1185">Reference proteome</keyword>
<dbReference type="PANTHER" id="PTHR44051:SF21">
    <property type="entry name" value="GLUTATHIONE S-TRANSFERASE FAMILY PROTEIN"/>
    <property type="match status" value="1"/>
</dbReference>